<evidence type="ECO:0000256" key="3">
    <source>
        <dbReference type="ARBA" id="ARBA00022525"/>
    </source>
</evidence>
<evidence type="ECO:0000313" key="7">
    <source>
        <dbReference type="Proteomes" id="UP001229421"/>
    </source>
</evidence>
<feature type="chain" id="PRO_5041932037" description="RlpA-like double-psi beta-barrel domain-containing protein" evidence="5">
    <location>
        <begin position="26"/>
        <end position="136"/>
    </location>
</feature>
<evidence type="ECO:0000256" key="2">
    <source>
        <dbReference type="ARBA" id="ARBA00005592"/>
    </source>
</evidence>
<dbReference type="Pfam" id="PF24300">
    <property type="entry name" value="KWL1"/>
    <property type="match status" value="1"/>
</dbReference>
<sequence>MKQFTVIFLIIVSQLVTLSISFTNADQSGNTQATMTLNSFEKGGGGGGPSECDGNYHSDDSLIVALSTRWYNHGHRCFKSININYGGRSIQATVVDECDSARGCKDDIVDASKAVWKALGVPKSQWGETGVTWSDA</sequence>
<dbReference type="EMBL" id="JAUHHV010000007">
    <property type="protein sequence ID" value="KAK1418697.1"/>
    <property type="molecule type" value="Genomic_DNA"/>
</dbReference>
<proteinExistence type="inferred from homology"/>
<reference evidence="6" key="1">
    <citation type="journal article" date="2023" name="bioRxiv">
        <title>Improved chromosome-level genome assembly for marigold (Tagetes erecta).</title>
        <authorList>
            <person name="Jiang F."/>
            <person name="Yuan L."/>
            <person name="Wang S."/>
            <person name="Wang H."/>
            <person name="Xu D."/>
            <person name="Wang A."/>
            <person name="Fan W."/>
        </authorList>
    </citation>
    <scope>NUCLEOTIDE SEQUENCE</scope>
    <source>
        <strain evidence="6">WSJ</strain>
        <tissue evidence="6">Leaf</tissue>
    </source>
</reference>
<organism evidence="6 7">
    <name type="scientific">Tagetes erecta</name>
    <name type="common">African marigold</name>
    <dbReference type="NCBI Taxonomy" id="13708"/>
    <lineage>
        <taxon>Eukaryota</taxon>
        <taxon>Viridiplantae</taxon>
        <taxon>Streptophyta</taxon>
        <taxon>Embryophyta</taxon>
        <taxon>Tracheophyta</taxon>
        <taxon>Spermatophyta</taxon>
        <taxon>Magnoliopsida</taxon>
        <taxon>eudicotyledons</taxon>
        <taxon>Gunneridae</taxon>
        <taxon>Pentapetalae</taxon>
        <taxon>asterids</taxon>
        <taxon>campanulids</taxon>
        <taxon>Asterales</taxon>
        <taxon>Asteraceae</taxon>
        <taxon>Asteroideae</taxon>
        <taxon>Heliantheae alliance</taxon>
        <taxon>Tageteae</taxon>
        <taxon>Tagetes</taxon>
    </lineage>
</organism>
<dbReference type="PANTHER" id="PTHR33191">
    <property type="entry name" value="RIPENING-RELATED PROTEIN 2-RELATED"/>
    <property type="match status" value="1"/>
</dbReference>
<dbReference type="GO" id="GO:0005576">
    <property type="term" value="C:extracellular region"/>
    <property type="evidence" value="ECO:0007669"/>
    <property type="project" value="UniProtKB-SubCell"/>
</dbReference>
<evidence type="ECO:0000313" key="6">
    <source>
        <dbReference type="EMBL" id="KAK1418697.1"/>
    </source>
</evidence>
<evidence type="ECO:0000256" key="1">
    <source>
        <dbReference type="ARBA" id="ARBA00004613"/>
    </source>
</evidence>
<feature type="signal peptide" evidence="5">
    <location>
        <begin position="1"/>
        <end position="25"/>
    </location>
</feature>
<comment type="caution">
    <text evidence="6">The sequence shown here is derived from an EMBL/GenBank/DDBJ whole genome shotgun (WGS) entry which is preliminary data.</text>
</comment>
<keyword evidence="3" id="KW-0964">Secreted</keyword>
<accession>A0AAD8NRQ8</accession>
<comment type="similarity">
    <text evidence="2">Belongs to the kiwellin family.</text>
</comment>
<protein>
    <recommendedName>
        <fullName evidence="8">RlpA-like double-psi beta-barrel domain-containing protein</fullName>
    </recommendedName>
</protein>
<dbReference type="PANTHER" id="PTHR33191:SF85">
    <property type="entry name" value="RLPA-LIKE PROTEIN DOUBLE-PSI BETA-BARREL DOMAIN-CONTAINING PROTEIN"/>
    <property type="match status" value="1"/>
</dbReference>
<dbReference type="Gene3D" id="2.40.40.10">
    <property type="entry name" value="RlpA-like domain"/>
    <property type="match status" value="1"/>
</dbReference>
<evidence type="ECO:0000256" key="5">
    <source>
        <dbReference type="SAM" id="SignalP"/>
    </source>
</evidence>
<dbReference type="InterPro" id="IPR036908">
    <property type="entry name" value="RlpA-like_sf"/>
</dbReference>
<dbReference type="CDD" id="cd22270">
    <property type="entry name" value="DPBB_kiwellin-like"/>
    <property type="match status" value="1"/>
</dbReference>
<dbReference type="InterPro" id="IPR039271">
    <property type="entry name" value="Kiwellin-like"/>
</dbReference>
<evidence type="ECO:0008006" key="8">
    <source>
        <dbReference type="Google" id="ProtNLM"/>
    </source>
</evidence>
<keyword evidence="4 5" id="KW-0732">Signal</keyword>
<keyword evidence="7" id="KW-1185">Reference proteome</keyword>
<dbReference type="AlphaFoldDB" id="A0AAD8NRQ8"/>
<evidence type="ECO:0000256" key="4">
    <source>
        <dbReference type="ARBA" id="ARBA00022729"/>
    </source>
</evidence>
<comment type="subcellular location">
    <subcellularLocation>
        <location evidence="1">Secreted</location>
    </subcellularLocation>
</comment>
<dbReference type="Proteomes" id="UP001229421">
    <property type="component" value="Unassembled WGS sequence"/>
</dbReference>
<dbReference type="SUPFAM" id="SSF50685">
    <property type="entry name" value="Barwin-like endoglucanases"/>
    <property type="match status" value="1"/>
</dbReference>
<gene>
    <name evidence="6" type="ORF">QVD17_27843</name>
</gene>
<name>A0AAD8NRQ8_TARER</name>